<dbReference type="HOGENOM" id="CLU_3346675_0_0_10"/>
<dbReference type="KEGG" id="orh:Ornrh_0422"/>
<dbReference type="STRING" id="867902.Ornrh_0422"/>
<sequence length="37" mass="4295">MHKHHSTAVGSTVVFLNLKNENSLWEILYKQRDLNNG</sequence>
<organism evidence="1 2">
    <name type="scientific">Ornithobacterium rhinotracheale (strain ATCC 51463 / DSM 15997 / CCUG 23171 / CIP 104009 / LMG 9086)</name>
    <dbReference type="NCBI Taxonomy" id="867902"/>
    <lineage>
        <taxon>Bacteria</taxon>
        <taxon>Pseudomonadati</taxon>
        <taxon>Bacteroidota</taxon>
        <taxon>Flavobacteriia</taxon>
        <taxon>Flavobacteriales</taxon>
        <taxon>Weeksellaceae</taxon>
        <taxon>Ornithobacterium</taxon>
    </lineage>
</organism>
<keyword evidence="2" id="KW-1185">Reference proteome</keyword>
<evidence type="ECO:0000313" key="2">
    <source>
        <dbReference type="Proteomes" id="UP000006051"/>
    </source>
</evidence>
<dbReference type="AlphaFoldDB" id="I3ZY45"/>
<accession>I3ZY45</accession>
<name>I3ZY45_ORNRL</name>
<protein>
    <submittedName>
        <fullName evidence="1">Uncharacterized protein</fullName>
    </submittedName>
</protein>
<dbReference type="EMBL" id="CP003283">
    <property type="protein sequence ID" value="AFL96629.1"/>
    <property type="molecule type" value="Genomic_DNA"/>
</dbReference>
<evidence type="ECO:0000313" key="1">
    <source>
        <dbReference type="EMBL" id="AFL96629.1"/>
    </source>
</evidence>
<dbReference type="Proteomes" id="UP000006051">
    <property type="component" value="Chromosome"/>
</dbReference>
<gene>
    <name evidence="1" type="ordered locus">Ornrh_0422</name>
</gene>
<reference evidence="1 2" key="1">
    <citation type="submission" date="2012-06" db="EMBL/GenBank/DDBJ databases">
        <title>The complete genome of Ornithobacterium rhinotracheale DSM 15997.</title>
        <authorList>
            <consortium name="US DOE Joint Genome Institute (JGI-PGF)"/>
            <person name="Lucas S."/>
            <person name="Copeland A."/>
            <person name="Lapidus A."/>
            <person name="Goodwin L."/>
            <person name="Pitluck S."/>
            <person name="Peters L."/>
            <person name="Mikhailova N."/>
            <person name="Teshima H."/>
            <person name="Kyrpides N."/>
            <person name="Mavromatis K."/>
            <person name="Pagani I."/>
            <person name="Ivanova N."/>
            <person name="Ovchinnikova G."/>
            <person name="Zeytun A."/>
            <person name="Detter J.C."/>
            <person name="Han C."/>
            <person name="Land M."/>
            <person name="Hauser L."/>
            <person name="Markowitz V."/>
            <person name="Cheng J.-F."/>
            <person name="Hugenholtz P."/>
            <person name="Woyke T."/>
            <person name="Wu D."/>
            <person name="Lang E."/>
            <person name="Kopitz M."/>
            <person name="Brambilla E."/>
            <person name="Klenk H.-P."/>
            <person name="Eisen J.A."/>
        </authorList>
    </citation>
    <scope>NUCLEOTIDE SEQUENCE [LARGE SCALE GENOMIC DNA]</scope>
    <source>
        <strain evidence="2">ATCC 51463 / DSM 15997 / CCUG 23171 / LMG 9086</strain>
    </source>
</reference>
<proteinExistence type="predicted"/>